<name>A0A5M6IPB9_9PROT</name>
<evidence type="ECO:0000259" key="3">
    <source>
        <dbReference type="PROSITE" id="PS50110"/>
    </source>
</evidence>
<dbReference type="OrthoDB" id="9800897at2"/>
<dbReference type="InterPro" id="IPR001789">
    <property type="entry name" value="Sig_transdc_resp-reg_receiver"/>
</dbReference>
<evidence type="ECO:0000313" key="5">
    <source>
        <dbReference type="Proteomes" id="UP000325255"/>
    </source>
</evidence>
<evidence type="ECO:0000313" key="4">
    <source>
        <dbReference type="EMBL" id="KAA5610106.1"/>
    </source>
</evidence>
<organism evidence="4 5">
    <name type="scientific">Rhodovastum atsumiense</name>
    <dbReference type="NCBI Taxonomy" id="504468"/>
    <lineage>
        <taxon>Bacteria</taxon>
        <taxon>Pseudomonadati</taxon>
        <taxon>Pseudomonadota</taxon>
        <taxon>Alphaproteobacteria</taxon>
        <taxon>Acetobacterales</taxon>
        <taxon>Acetobacteraceae</taxon>
        <taxon>Rhodovastum</taxon>
    </lineage>
</organism>
<protein>
    <submittedName>
        <fullName evidence="4">Response regulator</fullName>
    </submittedName>
</protein>
<accession>A0A5M6IPB9</accession>
<dbReference type="EMBL" id="VWPK01000038">
    <property type="protein sequence ID" value="KAA5610106.1"/>
    <property type="molecule type" value="Genomic_DNA"/>
</dbReference>
<dbReference type="Gene3D" id="3.40.50.2300">
    <property type="match status" value="1"/>
</dbReference>
<dbReference type="PROSITE" id="PS50110">
    <property type="entry name" value="RESPONSE_REGULATORY"/>
    <property type="match status" value="1"/>
</dbReference>
<sequence length="122" mass="13294">MKHVLLVDDSPTLLMSMASVLERSGYGVTKAASGEEGLTQMRTKPFALVITDYNMPGINGVEMIREARRLPNARFTPMLLLTTESEQKKRDDAKAAGATGWLVKPVPADKLLQVLKQVIPGA</sequence>
<dbReference type="AlphaFoldDB" id="A0A5M6IPB9"/>
<evidence type="ECO:0000256" key="2">
    <source>
        <dbReference type="PROSITE-ProRule" id="PRU00169"/>
    </source>
</evidence>
<keyword evidence="1 2" id="KW-0597">Phosphoprotein</keyword>
<dbReference type="SUPFAM" id="SSF52172">
    <property type="entry name" value="CheY-like"/>
    <property type="match status" value="1"/>
</dbReference>
<dbReference type="PANTHER" id="PTHR44591:SF25">
    <property type="entry name" value="CHEMOTAXIS TWO-COMPONENT RESPONSE REGULATOR"/>
    <property type="match status" value="1"/>
</dbReference>
<dbReference type="GO" id="GO:0000160">
    <property type="term" value="P:phosphorelay signal transduction system"/>
    <property type="evidence" value="ECO:0007669"/>
    <property type="project" value="InterPro"/>
</dbReference>
<dbReference type="Pfam" id="PF00072">
    <property type="entry name" value="Response_reg"/>
    <property type="match status" value="1"/>
</dbReference>
<dbReference type="InterPro" id="IPR050595">
    <property type="entry name" value="Bact_response_regulator"/>
</dbReference>
<reference evidence="4 5" key="1">
    <citation type="submission" date="2019-09" db="EMBL/GenBank/DDBJ databases">
        <title>Genome sequence of Rhodovastum atsumiense, a diverse member of the Acetobacteraceae family of non-sulfur purple photosynthetic bacteria.</title>
        <authorList>
            <person name="Meyer T."/>
            <person name="Kyndt J."/>
        </authorList>
    </citation>
    <scope>NUCLEOTIDE SEQUENCE [LARGE SCALE GENOMIC DNA]</scope>
    <source>
        <strain evidence="4 5">DSM 21279</strain>
    </source>
</reference>
<keyword evidence="5" id="KW-1185">Reference proteome</keyword>
<dbReference type="InterPro" id="IPR011006">
    <property type="entry name" value="CheY-like_superfamily"/>
</dbReference>
<comment type="caution">
    <text evidence="4">The sequence shown here is derived from an EMBL/GenBank/DDBJ whole genome shotgun (WGS) entry which is preliminary data.</text>
</comment>
<feature type="modified residue" description="4-aspartylphosphate" evidence="2">
    <location>
        <position position="52"/>
    </location>
</feature>
<gene>
    <name evidence="4" type="ORF">F1189_21055</name>
</gene>
<dbReference type="RefSeq" id="WP_150042848.1">
    <property type="nucleotide sequence ID" value="NZ_OW485601.1"/>
</dbReference>
<dbReference type="PANTHER" id="PTHR44591">
    <property type="entry name" value="STRESS RESPONSE REGULATOR PROTEIN 1"/>
    <property type="match status" value="1"/>
</dbReference>
<dbReference type="SMART" id="SM00448">
    <property type="entry name" value="REC"/>
    <property type="match status" value="1"/>
</dbReference>
<proteinExistence type="predicted"/>
<feature type="domain" description="Response regulatory" evidence="3">
    <location>
        <begin position="3"/>
        <end position="119"/>
    </location>
</feature>
<evidence type="ECO:0000256" key="1">
    <source>
        <dbReference type="ARBA" id="ARBA00022553"/>
    </source>
</evidence>
<dbReference type="Proteomes" id="UP000325255">
    <property type="component" value="Unassembled WGS sequence"/>
</dbReference>